<evidence type="ECO:0000313" key="4">
    <source>
        <dbReference type="EMBL" id="KDQ07102.1"/>
    </source>
</evidence>
<dbReference type="HOGENOM" id="CLU_191886_0_0_1"/>
<dbReference type="GO" id="GO:0008270">
    <property type="term" value="F:zinc ion binding"/>
    <property type="evidence" value="ECO:0007669"/>
    <property type="project" value="UniProtKB-KW"/>
</dbReference>
<evidence type="ECO:0000256" key="2">
    <source>
        <dbReference type="PROSITE-ProRule" id="PRU00047"/>
    </source>
</evidence>
<proteinExistence type="predicted"/>
<dbReference type="InterPro" id="IPR001878">
    <property type="entry name" value="Znf_CCHC"/>
</dbReference>
<gene>
    <name evidence="4" type="ORF">BOTBODRAFT_85393</name>
</gene>
<accession>A0A067M5E3</accession>
<keyword evidence="1" id="KW-0507">mRNA processing</keyword>
<dbReference type="GO" id="GO:0006397">
    <property type="term" value="P:mRNA processing"/>
    <property type="evidence" value="ECO:0007669"/>
    <property type="project" value="UniProtKB-KW"/>
</dbReference>
<feature type="domain" description="CCHC-type" evidence="3">
    <location>
        <begin position="56"/>
        <end position="71"/>
    </location>
</feature>
<feature type="non-terminal residue" evidence="4">
    <location>
        <position position="89"/>
    </location>
</feature>
<dbReference type="Proteomes" id="UP000027195">
    <property type="component" value="Unassembled WGS sequence"/>
</dbReference>
<reference evidence="5" key="1">
    <citation type="journal article" date="2014" name="Proc. Natl. Acad. Sci. U.S.A.">
        <title>Extensive sampling of basidiomycete genomes demonstrates inadequacy of the white-rot/brown-rot paradigm for wood decay fungi.</title>
        <authorList>
            <person name="Riley R."/>
            <person name="Salamov A.A."/>
            <person name="Brown D.W."/>
            <person name="Nagy L.G."/>
            <person name="Floudas D."/>
            <person name="Held B.W."/>
            <person name="Levasseur A."/>
            <person name="Lombard V."/>
            <person name="Morin E."/>
            <person name="Otillar R."/>
            <person name="Lindquist E.A."/>
            <person name="Sun H."/>
            <person name="LaButti K.M."/>
            <person name="Schmutz J."/>
            <person name="Jabbour D."/>
            <person name="Luo H."/>
            <person name="Baker S.E."/>
            <person name="Pisabarro A.G."/>
            <person name="Walton J.D."/>
            <person name="Blanchette R.A."/>
            <person name="Henrissat B."/>
            <person name="Martin F."/>
            <person name="Cullen D."/>
            <person name="Hibbett D.S."/>
            <person name="Grigoriev I.V."/>
        </authorList>
    </citation>
    <scope>NUCLEOTIDE SEQUENCE [LARGE SCALE GENOMIC DNA]</scope>
    <source>
        <strain evidence="5">FD-172 SS1</strain>
    </source>
</reference>
<dbReference type="PROSITE" id="PS50158">
    <property type="entry name" value="ZF_CCHC"/>
    <property type="match status" value="1"/>
</dbReference>
<protein>
    <recommendedName>
        <fullName evidence="3">CCHC-type domain-containing protein</fullName>
    </recommendedName>
</protein>
<dbReference type="OrthoDB" id="4230923at2759"/>
<keyword evidence="2" id="KW-0863">Zinc-finger</keyword>
<keyword evidence="2" id="KW-0479">Metal-binding</keyword>
<dbReference type="Pfam" id="PF00098">
    <property type="entry name" value="zf-CCHC"/>
    <property type="match status" value="1"/>
</dbReference>
<dbReference type="SUPFAM" id="SSF57756">
    <property type="entry name" value="Retrovirus zinc finger-like domains"/>
    <property type="match status" value="1"/>
</dbReference>
<dbReference type="Gene3D" id="4.10.60.10">
    <property type="entry name" value="Zinc finger, CCHC-type"/>
    <property type="match status" value="1"/>
</dbReference>
<evidence type="ECO:0000256" key="1">
    <source>
        <dbReference type="ARBA" id="ARBA00022664"/>
    </source>
</evidence>
<dbReference type="AlphaFoldDB" id="A0A067M5E3"/>
<dbReference type="EMBL" id="KL198115">
    <property type="protein sequence ID" value="KDQ07102.1"/>
    <property type="molecule type" value="Genomic_DNA"/>
</dbReference>
<dbReference type="GO" id="GO:0003676">
    <property type="term" value="F:nucleic acid binding"/>
    <property type="evidence" value="ECO:0007669"/>
    <property type="project" value="InterPro"/>
</dbReference>
<evidence type="ECO:0000259" key="3">
    <source>
        <dbReference type="PROSITE" id="PS50158"/>
    </source>
</evidence>
<keyword evidence="5" id="KW-1185">Reference proteome</keyword>
<keyword evidence="2" id="KW-0862">Zinc</keyword>
<sequence length="89" mass="9841">IDSIKWLAKGGIEGKQHASLLVNFTSVEAADRAIFHGMYADRHCVVHKYVPPPPQCYNCQKFGHFSASCREKGKPVCGRCAGPHELKNC</sequence>
<feature type="non-terminal residue" evidence="4">
    <location>
        <position position="1"/>
    </location>
</feature>
<name>A0A067M5E3_BOTB1</name>
<organism evidence="4 5">
    <name type="scientific">Botryobasidium botryosum (strain FD-172 SS1)</name>
    <dbReference type="NCBI Taxonomy" id="930990"/>
    <lineage>
        <taxon>Eukaryota</taxon>
        <taxon>Fungi</taxon>
        <taxon>Dikarya</taxon>
        <taxon>Basidiomycota</taxon>
        <taxon>Agaricomycotina</taxon>
        <taxon>Agaricomycetes</taxon>
        <taxon>Cantharellales</taxon>
        <taxon>Botryobasidiaceae</taxon>
        <taxon>Botryobasidium</taxon>
    </lineage>
</organism>
<evidence type="ECO:0000313" key="5">
    <source>
        <dbReference type="Proteomes" id="UP000027195"/>
    </source>
</evidence>
<dbReference type="InterPro" id="IPR036875">
    <property type="entry name" value="Znf_CCHC_sf"/>
</dbReference>
<dbReference type="InParanoid" id="A0A067M5E3"/>
<dbReference type="SMART" id="SM00343">
    <property type="entry name" value="ZnF_C2HC"/>
    <property type="match status" value="1"/>
</dbReference>